<dbReference type="PRINTS" id="PR00722">
    <property type="entry name" value="CHYMOTRYPSIN"/>
</dbReference>
<keyword evidence="5" id="KW-1015">Disulfide bond</keyword>
<dbReference type="Pfam" id="PF00089">
    <property type="entry name" value="Trypsin"/>
    <property type="match status" value="1"/>
</dbReference>
<feature type="chain" id="PRO_5032293641" description="Peptidase S1 domain-containing protein" evidence="8">
    <location>
        <begin position="25"/>
        <end position="332"/>
    </location>
</feature>
<dbReference type="InterPro" id="IPR033116">
    <property type="entry name" value="TRYPSIN_SER"/>
</dbReference>
<dbReference type="PANTHER" id="PTHR24252">
    <property type="entry name" value="ACROSIN-RELATED"/>
    <property type="match status" value="1"/>
</dbReference>
<keyword evidence="2 8" id="KW-0732">Signal</keyword>
<dbReference type="InterPro" id="IPR001254">
    <property type="entry name" value="Trypsin_dom"/>
</dbReference>
<accession>A0A815MF50</accession>
<dbReference type="GO" id="GO:0006508">
    <property type="term" value="P:proteolysis"/>
    <property type="evidence" value="ECO:0007669"/>
    <property type="project" value="UniProtKB-KW"/>
</dbReference>
<dbReference type="SMART" id="SM00020">
    <property type="entry name" value="Tryp_SPc"/>
    <property type="match status" value="1"/>
</dbReference>
<proteinExistence type="predicted"/>
<evidence type="ECO:0000256" key="6">
    <source>
        <dbReference type="RuleBase" id="RU363034"/>
    </source>
</evidence>
<dbReference type="InterPro" id="IPR001314">
    <property type="entry name" value="Peptidase_S1A"/>
</dbReference>
<dbReference type="Proteomes" id="UP000663828">
    <property type="component" value="Unassembled WGS sequence"/>
</dbReference>
<dbReference type="Gene3D" id="2.40.10.10">
    <property type="entry name" value="Trypsin-like serine proteases"/>
    <property type="match status" value="1"/>
</dbReference>
<sequence length="332" mass="36981">MTLSSISFLIVLFVLQLKLPLISSYDRPITCGCSDRSQLQSKIIGGQTVRTRTWSWIVSIRVQNRFQCAGSILTNSWILTAAHCFSFTNSVGVNTIRIDPSLITVHAGSNNRLEDNQYRRAIDIFSHSQFDPLTYLNDIALIKVSTPFDMTDITLGQICLPNLSSNDYPLPNTSLVAIGWGRLWQNGPESLTLQQVILKAIAPKQSSCSPLVTDSSKQLCAGVENSRKDTCQGDSGGPLMLFTASQQWVIVGLTSFGYGCAIPQYSGVYTRISAYVDWMKEYINMTDTSLFPNSSIAFNLYNDGDLEWIFNRSFHCCISVHLLVFLLIILML</sequence>
<dbReference type="GO" id="GO:0004252">
    <property type="term" value="F:serine-type endopeptidase activity"/>
    <property type="evidence" value="ECO:0007669"/>
    <property type="project" value="InterPro"/>
</dbReference>
<keyword evidence="3 6" id="KW-0378">Hydrolase</keyword>
<keyword evidence="7" id="KW-0812">Transmembrane</keyword>
<evidence type="ECO:0000256" key="3">
    <source>
        <dbReference type="ARBA" id="ARBA00022801"/>
    </source>
</evidence>
<feature type="signal peptide" evidence="8">
    <location>
        <begin position="1"/>
        <end position="24"/>
    </location>
</feature>
<keyword evidence="4 6" id="KW-0720">Serine protease</keyword>
<dbReference type="PROSITE" id="PS00134">
    <property type="entry name" value="TRYPSIN_HIS"/>
    <property type="match status" value="1"/>
</dbReference>
<protein>
    <recommendedName>
        <fullName evidence="9">Peptidase S1 domain-containing protein</fullName>
    </recommendedName>
</protein>
<dbReference type="PROSITE" id="PS50240">
    <property type="entry name" value="TRYPSIN_DOM"/>
    <property type="match status" value="1"/>
</dbReference>
<keyword evidence="11" id="KW-1185">Reference proteome</keyword>
<evidence type="ECO:0000256" key="7">
    <source>
        <dbReference type="SAM" id="Phobius"/>
    </source>
</evidence>
<evidence type="ECO:0000256" key="8">
    <source>
        <dbReference type="SAM" id="SignalP"/>
    </source>
</evidence>
<keyword evidence="7" id="KW-0472">Membrane</keyword>
<dbReference type="CDD" id="cd00190">
    <property type="entry name" value="Tryp_SPc"/>
    <property type="match status" value="1"/>
</dbReference>
<evidence type="ECO:0000313" key="11">
    <source>
        <dbReference type="Proteomes" id="UP000663828"/>
    </source>
</evidence>
<feature type="transmembrane region" description="Helical" evidence="7">
    <location>
        <begin position="308"/>
        <end position="330"/>
    </location>
</feature>
<evidence type="ECO:0000256" key="4">
    <source>
        <dbReference type="ARBA" id="ARBA00022825"/>
    </source>
</evidence>
<dbReference type="InterPro" id="IPR018114">
    <property type="entry name" value="TRYPSIN_HIS"/>
</dbReference>
<reference evidence="10" key="1">
    <citation type="submission" date="2021-02" db="EMBL/GenBank/DDBJ databases">
        <authorList>
            <person name="Nowell W R."/>
        </authorList>
    </citation>
    <scope>NUCLEOTIDE SEQUENCE</scope>
</reference>
<comment type="caution">
    <text evidence="10">The sequence shown here is derived from an EMBL/GenBank/DDBJ whole genome shotgun (WGS) entry which is preliminary data.</text>
</comment>
<evidence type="ECO:0000256" key="2">
    <source>
        <dbReference type="ARBA" id="ARBA00022729"/>
    </source>
</evidence>
<dbReference type="AlphaFoldDB" id="A0A815MF50"/>
<dbReference type="SUPFAM" id="SSF50494">
    <property type="entry name" value="Trypsin-like serine proteases"/>
    <property type="match status" value="1"/>
</dbReference>
<dbReference type="FunFam" id="2.40.10.10:FF:000120">
    <property type="entry name" value="Putative serine protease"/>
    <property type="match status" value="1"/>
</dbReference>
<evidence type="ECO:0000259" key="9">
    <source>
        <dbReference type="PROSITE" id="PS50240"/>
    </source>
</evidence>
<evidence type="ECO:0000256" key="1">
    <source>
        <dbReference type="ARBA" id="ARBA00022670"/>
    </source>
</evidence>
<dbReference type="InterPro" id="IPR009003">
    <property type="entry name" value="Peptidase_S1_PA"/>
</dbReference>
<dbReference type="PANTHER" id="PTHR24252:SF7">
    <property type="entry name" value="HYALIN"/>
    <property type="match status" value="1"/>
</dbReference>
<keyword evidence="1 6" id="KW-0645">Protease</keyword>
<feature type="domain" description="Peptidase S1" evidence="9">
    <location>
        <begin position="43"/>
        <end position="284"/>
    </location>
</feature>
<dbReference type="EMBL" id="CAJNOR010003538">
    <property type="protein sequence ID" value="CAF1423734.1"/>
    <property type="molecule type" value="Genomic_DNA"/>
</dbReference>
<dbReference type="InterPro" id="IPR043504">
    <property type="entry name" value="Peptidase_S1_PA_chymotrypsin"/>
</dbReference>
<organism evidence="10 11">
    <name type="scientific">Adineta ricciae</name>
    <name type="common">Rotifer</name>
    <dbReference type="NCBI Taxonomy" id="249248"/>
    <lineage>
        <taxon>Eukaryota</taxon>
        <taxon>Metazoa</taxon>
        <taxon>Spiralia</taxon>
        <taxon>Gnathifera</taxon>
        <taxon>Rotifera</taxon>
        <taxon>Eurotatoria</taxon>
        <taxon>Bdelloidea</taxon>
        <taxon>Adinetida</taxon>
        <taxon>Adinetidae</taxon>
        <taxon>Adineta</taxon>
    </lineage>
</organism>
<gene>
    <name evidence="10" type="ORF">XAT740_LOCUS35378</name>
</gene>
<keyword evidence="7" id="KW-1133">Transmembrane helix</keyword>
<name>A0A815MF50_ADIRI</name>
<evidence type="ECO:0000313" key="10">
    <source>
        <dbReference type="EMBL" id="CAF1423734.1"/>
    </source>
</evidence>
<dbReference type="PROSITE" id="PS00135">
    <property type="entry name" value="TRYPSIN_SER"/>
    <property type="match status" value="1"/>
</dbReference>
<evidence type="ECO:0000256" key="5">
    <source>
        <dbReference type="ARBA" id="ARBA00023157"/>
    </source>
</evidence>